<dbReference type="KEGG" id="ppsc:EHS13_30215"/>
<keyword evidence="3" id="KW-1003">Cell membrane</keyword>
<dbReference type="RefSeq" id="WP_155703958.1">
    <property type="nucleotide sequence ID" value="NZ_CP034235.1"/>
</dbReference>
<dbReference type="AlphaFoldDB" id="A0A6B8RTS3"/>
<dbReference type="PANTHER" id="PTHR36835:SF1">
    <property type="entry name" value="CYTOCHROME BO(3) UBIQUINOL OXIDASE SUBUNIT 4"/>
    <property type="match status" value="1"/>
</dbReference>
<dbReference type="InterPro" id="IPR005171">
    <property type="entry name" value="Cyt_c_oxidase_su4_prok"/>
</dbReference>
<dbReference type="GO" id="GO:0009319">
    <property type="term" value="C:cytochrome o ubiquinol oxidase complex"/>
    <property type="evidence" value="ECO:0007669"/>
    <property type="project" value="TreeGrafter"/>
</dbReference>
<protein>
    <submittedName>
        <fullName evidence="8">Cytochrome C oxidase subunit IV</fullName>
    </submittedName>
</protein>
<feature type="transmembrane region" description="Helical" evidence="7">
    <location>
        <begin position="51"/>
        <end position="71"/>
    </location>
</feature>
<dbReference type="OrthoDB" id="2989516at2"/>
<dbReference type="EMBL" id="CP034235">
    <property type="protein sequence ID" value="QGQ98853.1"/>
    <property type="molecule type" value="Genomic_DNA"/>
</dbReference>
<evidence type="ECO:0000313" key="8">
    <source>
        <dbReference type="EMBL" id="QGQ98853.1"/>
    </source>
</evidence>
<dbReference type="GO" id="GO:0009486">
    <property type="term" value="F:cytochrome bo3 ubiquinol oxidase activity"/>
    <property type="evidence" value="ECO:0007669"/>
    <property type="project" value="TreeGrafter"/>
</dbReference>
<gene>
    <name evidence="8" type="ORF">EHS13_30215</name>
</gene>
<dbReference type="GO" id="GO:0019646">
    <property type="term" value="P:aerobic electron transport chain"/>
    <property type="evidence" value="ECO:0007669"/>
    <property type="project" value="TreeGrafter"/>
</dbReference>
<organism evidence="8 9">
    <name type="scientific">Paenibacillus psychroresistens</name>
    <dbReference type="NCBI Taxonomy" id="1778678"/>
    <lineage>
        <taxon>Bacteria</taxon>
        <taxon>Bacillati</taxon>
        <taxon>Bacillota</taxon>
        <taxon>Bacilli</taxon>
        <taxon>Bacillales</taxon>
        <taxon>Paenibacillaceae</taxon>
        <taxon>Paenibacillus</taxon>
    </lineage>
</organism>
<dbReference type="GO" id="GO:0005886">
    <property type="term" value="C:plasma membrane"/>
    <property type="evidence" value="ECO:0007669"/>
    <property type="project" value="UniProtKB-SubCell"/>
</dbReference>
<dbReference type="InterPro" id="IPR050968">
    <property type="entry name" value="Cytochrome_c_oxidase_bac_sub4"/>
</dbReference>
<comment type="subcellular location">
    <subcellularLocation>
        <location evidence="1">Cell membrane</location>
        <topology evidence="1">Multi-pass membrane protein</topology>
    </subcellularLocation>
</comment>
<evidence type="ECO:0000256" key="2">
    <source>
        <dbReference type="ARBA" id="ARBA00008079"/>
    </source>
</evidence>
<dbReference type="Pfam" id="PF03626">
    <property type="entry name" value="COX4_pro"/>
    <property type="match status" value="1"/>
</dbReference>
<feature type="transmembrane region" description="Helical" evidence="7">
    <location>
        <begin position="25"/>
        <end position="45"/>
    </location>
</feature>
<dbReference type="GO" id="GO:0015990">
    <property type="term" value="P:electron transport coupled proton transport"/>
    <property type="evidence" value="ECO:0007669"/>
    <property type="project" value="TreeGrafter"/>
</dbReference>
<evidence type="ECO:0000313" key="9">
    <source>
        <dbReference type="Proteomes" id="UP000426246"/>
    </source>
</evidence>
<accession>A0A6B8RTS3</accession>
<keyword evidence="6 7" id="KW-0472">Membrane</keyword>
<dbReference type="PANTHER" id="PTHR36835">
    <property type="entry name" value="CYTOCHROME BO(3) UBIQUINOL OXIDASE SUBUNIT 4"/>
    <property type="match status" value="1"/>
</dbReference>
<name>A0A6B8RTS3_9BACL</name>
<evidence type="ECO:0000256" key="6">
    <source>
        <dbReference type="ARBA" id="ARBA00023136"/>
    </source>
</evidence>
<evidence type="ECO:0000256" key="4">
    <source>
        <dbReference type="ARBA" id="ARBA00022692"/>
    </source>
</evidence>
<reference evidence="9" key="1">
    <citation type="submission" date="2018-11" db="EMBL/GenBank/DDBJ databases">
        <title>Complete genome sequence of Paenibacillus sp. ML311-T8.</title>
        <authorList>
            <person name="Nam Y.-D."/>
            <person name="Kang J."/>
            <person name="Chung W.-H."/>
            <person name="Park Y.S."/>
        </authorList>
    </citation>
    <scope>NUCLEOTIDE SEQUENCE [LARGE SCALE GENOMIC DNA]</scope>
    <source>
        <strain evidence="9">ML311-T8</strain>
    </source>
</reference>
<evidence type="ECO:0000256" key="7">
    <source>
        <dbReference type="SAM" id="Phobius"/>
    </source>
</evidence>
<dbReference type="Proteomes" id="UP000426246">
    <property type="component" value="Chromosome"/>
</dbReference>
<feature type="transmembrane region" description="Helical" evidence="7">
    <location>
        <begin position="83"/>
        <end position="105"/>
    </location>
</feature>
<evidence type="ECO:0000256" key="3">
    <source>
        <dbReference type="ARBA" id="ARBA00022475"/>
    </source>
</evidence>
<evidence type="ECO:0000256" key="5">
    <source>
        <dbReference type="ARBA" id="ARBA00022989"/>
    </source>
</evidence>
<dbReference type="GO" id="GO:0015078">
    <property type="term" value="F:proton transmembrane transporter activity"/>
    <property type="evidence" value="ECO:0007669"/>
    <property type="project" value="TreeGrafter"/>
</dbReference>
<proteinExistence type="inferred from homology"/>
<sequence length="106" mass="12180">MSDHHSEHASLPLKRHKTEGPQNHYLAYIISILLTMLSFAIVIYGGLDRSFLIAFLLGLAITQAIFQVYVWMHAKERDHLFPLMFLFTGAFVAVTASIAAVYWIWW</sequence>
<keyword evidence="5 7" id="KW-1133">Transmembrane helix</keyword>
<keyword evidence="4 7" id="KW-0812">Transmembrane</keyword>
<evidence type="ECO:0000256" key="1">
    <source>
        <dbReference type="ARBA" id="ARBA00004651"/>
    </source>
</evidence>
<comment type="similarity">
    <text evidence="2">Belongs to the cytochrome c oxidase bacterial subunit 4 family.</text>
</comment>
<keyword evidence="9" id="KW-1185">Reference proteome</keyword>